<protein>
    <submittedName>
        <fullName evidence="4">Mucoidy inhibitor MuiA family protein</fullName>
    </submittedName>
</protein>
<reference evidence="4 5" key="1">
    <citation type="submission" date="2024-02" db="EMBL/GenBank/DDBJ databases">
        <title>A Gaetbulibacter species isolated from tidal flats and genomic insights of their niches.</title>
        <authorList>
            <person name="Ye Y."/>
        </authorList>
    </citation>
    <scope>NUCLEOTIDE SEQUENCE [LARGE SCALE GENOMIC DNA]</scope>
    <source>
        <strain evidence="4 5">KYW382</strain>
    </source>
</reference>
<gene>
    <name evidence="4" type="ORF">V8G58_01985</name>
</gene>
<dbReference type="Gene3D" id="2.60.40.1120">
    <property type="entry name" value="Carboxypeptidase-like, regulatory domain"/>
    <property type="match status" value="1"/>
</dbReference>
<dbReference type="Pfam" id="PF13598">
    <property type="entry name" value="DUF4139"/>
    <property type="match status" value="1"/>
</dbReference>
<name>A0ABW7MY43_9FLAO</name>
<dbReference type="Pfam" id="PF13715">
    <property type="entry name" value="CarbopepD_reg_2"/>
    <property type="match status" value="1"/>
</dbReference>
<dbReference type="EMBL" id="JBAWKB010000001">
    <property type="protein sequence ID" value="MFH6770687.1"/>
    <property type="molecule type" value="Genomic_DNA"/>
</dbReference>
<dbReference type="Pfam" id="PF13600">
    <property type="entry name" value="DUF4140"/>
    <property type="match status" value="1"/>
</dbReference>
<feature type="domain" description="DUF4139" evidence="2">
    <location>
        <begin position="216"/>
        <end position="621"/>
    </location>
</feature>
<evidence type="ECO:0000259" key="3">
    <source>
        <dbReference type="Pfam" id="PF13600"/>
    </source>
</evidence>
<evidence type="ECO:0000313" key="4">
    <source>
        <dbReference type="EMBL" id="MFH6770687.1"/>
    </source>
</evidence>
<dbReference type="NCBIfam" id="TIGR02231">
    <property type="entry name" value="mucoidy inhibitor MuiA family protein"/>
    <property type="match status" value="2"/>
</dbReference>
<proteinExistence type="predicted"/>
<dbReference type="PANTHER" id="PTHR31005">
    <property type="entry name" value="DUF4139 DOMAIN-CONTAINING PROTEIN"/>
    <property type="match status" value="1"/>
</dbReference>
<sequence>MRILVLTLSLLLPVQIFSQNPKELSVTSKVDEVTVFLENAQITRNKQIQLDAGVTQVIFKDLSPFIIPSSVQTKVKGNITVLSVNYKADFVDKLEKPQRIIDLEATIENTQGSIDEITMENQVINQEIEFINANKRIGGNDGVSVTSLREAADFYRKRILDLNKSLLQNNKTLKALSEKISELNNEMNAETGVKEYSKGNVVIKIDSKMATKIDVALSYVVKNAGWLPFYDIKAKDINSPIALNYKANIHQDTKVDWKGVKLRLSTSNPNISGVTPELKTYYLNYGTPPPAYGSNVNQLSGVVMDEDGQPLPGATILVKGTTIGTSTDFDGKYNLTVPNGQGVLVFSYVGFNTVEKTIAAPIINVRMKESSEALDEVVVVGYGSTNSSNKIDRALRGKVSGVAIRGQGSSPQEPENISLPVEQVARQTTVEFEIDRPFTVPSDNKTYAVDVAQYEVPADYKYVSVPKVEASAFLTASINDWEKYNLLEGEANLFFENTFVGKSVLDVRYATDTLQLSLGRDKNISIKREQQTNFSSKKFIGTKKEEIRAWQITVKNNKQQTIPIEIHDQIPVSTRDEITVEVVDKSRGVVNPETGEVIWNLELKPADTKELDLKYAVKYPKYKRLLVE</sequence>
<dbReference type="InterPro" id="IPR025554">
    <property type="entry name" value="DUF4140"/>
</dbReference>
<organism evidence="4 5">
    <name type="scientific">Gaetbulibacter aestuarii</name>
    <dbReference type="NCBI Taxonomy" id="1502358"/>
    <lineage>
        <taxon>Bacteria</taxon>
        <taxon>Pseudomonadati</taxon>
        <taxon>Bacteroidota</taxon>
        <taxon>Flavobacteriia</taxon>
        <taxon>Flavobacteriales</taxon>
        <taxon>Flavobacteriaceae</taxon>
        <taxon>Gaetbulibacter</taxon>
    </lineage>
</organism>
<dbReference type="PANTHER" id="PTHR31005:SF8">
    <property type="entry name" value="DUF4139 DOMAIN-CONTAINING PROTEIN"/>
    <property type="match status" value="1"/>
</dbReference>
<keyword evidence="5" id="KW-1185">Reference proteome</keyword>
<accession>A0ABW7MY43</accession>
<dbReference type="InterPro" id="IPR037291">
    <property type="entry name" value="DUF4139"/>
</dbReference>
<dbReference type="InterPro" id="IPR008969">
    <property type="entry name" value="CarboxyPept-like_regulatory"/>
</dbReference>
<evidence type="ECO:0000259" key="2">
    <source>
        <dbReference type="Pfam" id="PF13598"/>
    </source>
</evidence>
<dbReference type="RefSeq" id="WP_344739121.1">
    <property type="nucleotide sequence ID" value="NZ_BAABAY010000001.1"/>
</dbReference>
<feature type="coiled-coil region" evidence="1">
    <location>
        <begin position="166"/>
        <end position="193"/>
    </location>
</feature>
<evidence type="ECO:0000256" key="1">
    <source>
        <dbReference type="SAM" id="Coils"/>
    </source>
</evidence>
<comment type="caution">
    <text evidence="4">The sequence shown here is derived from an EMBL/GenBank/DDBJ whole genome shotgun (WGS) entry which is preliminary data.</text>
</comment>
<keyword evidence="1" id="KW-0175">Coiled coil</keyword>
<evidence type="ECO:0000313" key="5">
    <source>
        <dbReference type="Proteomes" id="UP001610100"/>
    </source>
</evidence>
<dbReference type="InterPro" id="IPR011935">
    <property type="entry name" value="CHP02231"/>
</dbReference>
<dbReference type="SUPFAM" id="SSF49464">
    <property type="entry name" value="Carboxypeptidase regulatory domain-like"/>
    <property type="match status" value="1"/>
</dbReference>
<feature type="domain" description="DUF4140" evidence="3">
    <location>
        <begin position="33"/>
        <end position="131"/>
    </location>
</feature>
<dbReference type="Proteomes" id="UP001610100">
    <property type="component" value="Unassembled WGS sequence"/>
</dbReference>